<evidence type="ECO:0000313" key="1">
    <source>
        <dbReference type="EMBL" id="GAA3654806.1"/>
    </source>
</evidence>
<dbReference type="EMBL" id="BAAAZP010000027">
    <property type="protein sequence ID" value="GAA3654806.1"/>
    <property type="molecule type" value="Genomic_DNA"/>
</dbReference>
<evidence type="ECO:0000313" key="2">
    <source>
        <dbReference type="Proteomes" id="UP001500902"/>
    </source>
</evidence>
<comment type="caution">
    <text evidence="1">The sequence shown here is derived from an EMBL/GenBank/DDBJ whole genome shotgun (WGS) entry which is preliminary data.</text>
</comment>
<keyword evidence="2" id="KW-1185">Reference proteome</keyword>
<accession>A0ABP7BAN4</accession>
<dbReference type="Proteomes" id="UP001500902">
    <property type="component" value="Unassembled WGS sequence"/>
</dbReference>
<name>A0ABP7BAN4_9ACTN</name>
<reference evidence="2" key="1">
    <citation type="journal article" date="2019" name="Int. J. Syst. Evol. Microbiol.">
        <title>The Global Catalogue of Microorganisms (GCM) 10K type strain sequencing project: providing services to taxonomists for standard genome sequencing and annotation.</title>
        <authorList>
            <consortium name="The Broad Institute Genomics Platform"/>
            <consortium name="The Broad Institute Genome Sequencing Center for Infectious Disease"/>
            <person name="Wu L."/>
            <person name="Ma J."/>
        </authorList>
    </citation>
    <scope>NUCLEOTIDE SEQUENCE [LARGE SCALE GENOMIC DNA]</scope>
    <source>
        <strain evidence="2">JCM 16904</strain>
    </source>
</reference>
<gene>
    <name evidence="1" type="ORF">GCM10022224_017270</name>
</gene>
<sequence length="89" mass="9515">MVKDLRVARAPANADDLEGLEGLETDMPARLSDGTVASDVVYLEQMRPGSASCCGRGNRRTRVRCGGSREIVNRPCQDVAGLALPLTMP</sequence>
<protein>
    <submittedName>
        <fullName evidence="1">Uncharacterized protein</fullName>
    </submittedName>
</protein>
<proteinExistence type="predicted"/>
<organism evidence="1 2">
    <name type="scientific">Nonomuraea antimicrobica</name>
    <dbReference type="NCBI Taxonomy" id="561173"/>
    <lineage>
        <taxon>Bacteria</taxon>
        <taxon>Bacillati</taxon>
        <taxon>Actinomycetota</taxon>
        <taxon>Actinomycetes</taxon>
        <taxon>Streptosporangiales</taxon>
        <taxon>Streptosporangiaceae</taxon>
        <taxon>Nonomuraea</taxon>
    </lineage>
</organism>